<keyword evidence="2" id="KW-1185">Reference proteome</keyword>
<evidence type="ECO:0000313" key="1">
    <source>
        <dbReference type="EMBL" id="SFD58537.1"/>
    </source>
</evidence>
<organism evidence="1 2">
    <name type="scientific">Pseudoalteromonas denitrificans DSM 6059</name>
    <dbReference type="NCBI Taxonomy" id="1123010"/>
    <lineage>
        <taxon>Bacteria</taxon>
        <taxon>Pseudomonadati</taxon>
        <taxon>Pseudomonadota</taxon>
        <taxon>Gammaproteobacteria</taxon>
        <taxon>Alteromonadales</taxon>
        <taxon>Pseudoalteromonadaceae</taxon>
        <taxon>Pseudoalteromonas</taxon>
    </lineage>
</organism>
<dbReference type="STRING" id="1123010.SAMN02745724_04905"/>
<sequence>MAIHPEAVSNFQQGIVDDSFLGIVDVSSGTLYLALAERLDKKPILPERHSRVAGVKRKPLPGGGGHTMLATWNGVAAYQVKKGVAFGDAFGFSLIKKGAAKFEIGTFRSGLNRQQSGAKPNYALSKSEDAEQRTLPQDKILNKLLPALTAGLMNTRNRRASI</sequence>
<name>A0A1I1TJ28_9GAMM</name>
<dbReference type="AlphaFoldDB" id="A0A1I1TJ28"/>
<gene>
    <name evidence="1" type="ORF">SAMN02745724_04905</name>
</gene>
<protein>
    <submittedName>
        <fullName evidence="1">Uncharacterized protein</fullName>
    </submittedName>
</protein>
<dbReference type="EMBL" id="FOLO01000070">
    <property type="protein sequence ID" value="SFD58537.1"/>
    <property type="molecule type" value="Genomic_DNA"/>
</dbReference>
<accession>A0A1I1TJ28</accession>
<reference evidence="1 2" key="1">
    <citation type="submission" date="2016-10" db="EMBL/GenBank/DDBJ databases">
        <authorList>
            <person name="de Groot N.N."/>
        </authorList>
    </citation>
    <scope>NUCLEOTIDE SEQUENCE [LARGE SCALE GENOMIC DNA]</scope>
    <source>
        <strain evidence="1 2">DSM 6059</strain>
    </source>
</reference>
<evidence type="ECO:0000313" key="2">
    <source>
        <dbReference type="Proteomes" id="UP000198862"/>
    </source>
</evidence>
<dbReference type="Proteomes" id="UP000198862">
    <property type="component" value="Unassembled WGS sequence"/>
</dbReference>
<proteinExistence type="predicted"/>
<dbReference type="RefSeq" id="WP_091991024.1">
    <property type="nucleotide sequence ID" value="NZ_FOLO01000070.1"/>
</dbReference>